<dbReference type="KEGG" id="pbf:CFX0092_A2349"/>
<feature type="region of interest" description="Disordered" evidence="1">
    <location>
        <begin position="82"/>
        <end position="103"/>
    </location>
</feature>
<organism evidence="3 4">
    <name type="scientific">Candidatus Promineifilum breve</name>
    <dbReference type="NCBI Taxonomy" id="1806508"/>
    <lineage>
        <taxon>Bacteria</taxon>
        <taxon>Bacillati</taxon>
        <taxon>Chloroflexota</taxon>
        <taxon>Ardenticatenia</taxon>
        <taxon>Candidatus Promineifilales</taxon>
        <taxon>Candidatus Promineifilaceae</taxon>
        <taxon>Candidatus Promineifilum</taxon>
    </lineage>
</organism>
<evidence type="ECO:0000313" key="4">
    <source>
        <dbReference type="Proteomes" id="UP000215027"/>
    </source>
</evidence>
<dbReference type="Proteomes" id="UP000215027">
    <property type="component" value="Chromosome I"/>
</dbReference>
<reference evidence="3" key="1">
    <citation type="submission" date="2016-01" db="EMBL/GenBank/DDBJ databases">
        <authorList>
            <person name="Mcilroy J.S."/>
            <person name="Karst M S."/>
            <person name="Albertsen M."/>
        </authorList>
    </citation>
    <scope>NUCLEOTIDE SEQUENCE</scope>
    <source>
        <strain evidence="3">Cfx-K</strain>
    </source>
</reference>
<feature type="transmembrane region" description="Helical" evidence="2">
    <location>
        <begin position="64"/>
        <end position="82"/>
    </location>
</feature>
<keyword evidence="2" id="KW-1133">Transmembrane helix</keyword>
<proteinExistence type="predicted"/>
<protein>
    <submittedName>
        <fullName evidence="3">Uncharacterized protein</fullName>
    </submittedName>
</protein>
<evidence type="ECO:0000256" key="2">
    <source>
        <dbReference type="SAM" id="Phobius"/>
    </source>
</evidence>
<evidence type="ECO:0000256" key="1">
    <source>
        <dbReference type="SAM" id="MobiDB-lite"/>
    </source>
</evidence>
<dbReference type="Pfam" id="PF07332">
    <property type="entry name" value="Phage_holin_3_6"/>
    <property type="match status" value="1"/>
</dbReference>
<dbReference type="AlphaFoldDB" id="A0A170PHD1"/>
<name>A0A170PHD1_9CHLR</name>
<dbReference type="RefSeq" id="WP_095043607.1">
    <property type="nucleotide sequence ID" value="NZ_LN890655.1"/>
</dbReference>
<keyword evidence="2" id="KW-0472">Membrane</keyword>
<gene>
    <name evidence="3" type="ORF">CFX0092_A2349</name>
</gene>
<keyword evidence="2" id="KW-0812">Transmembrane</keyword>
<evidence type="ECO:0000313" key="3">
    <source>
        <dbReference type="EMBL" id="CUS04227.2"/>
    </source>
</evidence>
<keyword evidence="4" id="KW-1185">Reference proteome</keyword>
<accession>A0A170PHD1</accession>
<feature type="transmembrane region" description="Helical" evidence="2">
    <location>
        <begin position="34"/>
        <end position="58"/>
    </location>
</feature>
<sequence>MTSDREFLEQLRERQLAQIERMDAAKRTYWRAPLIVAVMAWALLLAVTFLTAVGVVALWSGAHVFSSAVFLIIGVMAGVMGAQTRSERRPSPQPSPRGRGGRQ</sequence>
<dbReference type="InterPro" id="IPR009937">
    <property type="entry name" value="Phage_holin_3_6"/>
</dbReference>
<dbReference type="EMBL" id="LN890655">
    <property type="protein sequence ID" value="CUS04227.2"/>
    <property type="molecule type" value="Genomic_DNA"/>
</dbReference>